<dbReference type="STRING" id="1317122.ATO12_15665"/>
<evidence type="ECO:0008006" key="3">
    <source>
        <dbReference type="Google" id="ProtNLM"/>
    </source>
</evidence>
<dbReference type="Proteomes" id="UP000023541">
    <property type="component" value="Unassembled WGS sequence"/>
</dbReference>
<evidence type="ECO:0000313" key="1">
    <source>
        <dbReference type="EMBL" id="EZH74302.1"/>
    </source>
</evidence>
<name>A0A023BW83_9FLAO</name>
<accession>A0A023BW83</accession>
<gene>
    <name evidence="1" type="ORF">ATO12_15665</name>
</gene>
<organism evidence="1 2">
    <name type="scientific">Aquimarina atlantica</name>
    <dbReference type="NCBI Taxonomy" id="1317122"/>
    <lineage>
        <taxon>Bacteria</taxon>
        <taxon>Pseudomonadati</taxon>
        <taxon>Bacteroidota</taxon>
        <taxon>Flavobacteriia</taxon>
        <taxon>Flavobacteriales</taxon>
        <taxon>Flavobacteriaceae</taxon>
        <taxon>Aquimarina</taxon>
    </lineage>
</organism>
<protein>
    <recommendedName>
        <fullName evidence="3">YdhG-like domain-containing protein</fullName>
    </recommendedName>
</protein>
<proteinExistence type="predicted"/>
<dbReference type="eggNOG" id="ENOG5032SVM">
    <property type="taxonomic scope" value="Bacteria"/>
</dbReference>
<keyword evidence="2" id="KW-1185">Reference proteome</keyword>
<comment type="caution">
    <text evidence="1">The sequence shown here is derived from an EMBL/GenBank/DDBJ whole genome shotgun (WGS) entry which is preliminary data.</text>
</comment>
<evidence type="ECO:0000313" key="2">
    <source>
        <dbReference type="Proteomes" id="UP000023541"/>
    </source>
</evidence>
<dbReference type="SUPFAM" id="SSF159888">
    <property type="entry name" value="YdhG-like"/>
    <property type="match status" value="1"/>
</dbReference>
<dbReference type="OrthoDB" id="670608at2"/>
<dbReference type="EMBL" id="AQRA01000004">
    <property type="protein sequence ID" value="EZH74302.1"/>
    <property type="molecule type" value="Genomic_DNA"/>
</dbReference>
<sequence length="116" mass="13897">MRAIDSFYFDKEEPIKSCLLGLKAIIIDYNSDFESRWYYRLPCFMYKNQIFCYLWVDKKTQFPYIAIGKGIKINHPDLIQGKRTFTKLLMIDPNKDIPIEKIHNIFDMAIELYAEK</sequence>
<reference evidence="1 2" key="1">
    <citation type="submission" date="2014-04" db="EMBL/GenBank/DDBJ databases">
        <title>Aquimarina sp. 22II-S11-z7 Genome Sequencing.</title>
        <authorList>
            <person name="Lai Q."/>
        </authorList>
    </citation>
    <scope>NUCLEOTIDE SEQUENCE [LARGE SCALE GENOMIC DNA]</scope>
    <source>
        <strain evidence="1 2">22II-S11-z7</strain>
    </source>
</reference>
<dbReference type="AlphaFoldDB" id="A0A023BW83"/>
<dbReference type="RefSeq" id="WP_034241928.1">
    <property type="nucleotide sequence ID" value="NZ_AQRA01000004.1"/>
</dbReference>